<evidence type="ECO:0000256" key="2">
    <source>
        <dbReference type="SAM" id="SignalP"/>
    </source>
</evidence>
<organism evidence="3 4">
    <name type="scientific">Catenulispora yoronensis</name>
    <dbReference type="NCBI Taxonomy" id="450799"/>
    <lineage>
        <taxon>Bacteria</taxon>
        <taxon>Bacillati</taxon>
        <taxon>Actinomycetota</taxon>
        <taxon>Actinomycetes</taxon>
        <taxon>Catenulisporales</taxon>
        <taxon>Catenulisporaceae</taxon>
        <taxon>Catenulispora</taxon>
    </lineage>
</organism>
<name>A0ABN2U4J9_9ACTN</name>
<reference evidence="3 4" key="1">
    <citation type="journal article" date="2019" name="Int. J. Syst. Evol. Microbiol.">
        <title>The Global Catalogue of Microorganisms (GCM) 10K type strain sequencing project: providing services to taxonomists for standard genome sequencing and annotation.</title>
        <authorList>
            <consortium name="The Broad Institute Genomics Platform"/>
            <consortium name="The Broad Institute Genome Sequencing Center for Infectious Disease"/>
            <person name="Wu L."/>
            <person name="Ma J."/>
        </authorList>
    </citation>
    <scope>NUCLEOTIDE SEQUENCE [LARGE SCALE GENOMIC DNA]</scope>
    <source>
        <strain evidence="3 4">JCM 16014</strain>
    </source>
</reference>
<keyword evidence="4" id="KW-1185">Reference proteome</keyword>
<feature type="compositionally biased region" description="Low complexity" evidence="1">
    <location>
        <begin position="154"/>
        <end position="164"/>
    </location>
</feature>
<feature type="compositionally biased region" description="Gly residues" evidence="1">
    <location>
        <begin position="108"/>
        <end position="120"/>
    </location>
</feature>
<dbReference type="RefSeq" id="WP_344666001.1">
    <property type="nucleotide sequence ID" value="NZ_BAAAQN010000013.1"/>
</dbReference>
<proteinExistence type="predicted"/>
<evidence type="ECO:0008006" key="5">
    <source>
        <dbReference type="Google" id="ProtNLM"/>
    </source>
</evidence>
<feature type="region of interest" description="Disordered" evidence="1">
    <location>
        <begin position="108"/>
        <end position="128"/>
    </location>
</feature>
<feature type="region of interest" description="Disordered" evidence="1">
    <location>
        <begin position="148"/>
        <end position="198"/>
    </location>
</feature>
<evidence type="ECO:0000313" key="4">
    <source>
        <dbReference type="Proteomes" id="UP001500751"/>
    </source>
</evidence>
<evidence type="ECO:0000256" key="1">
    <source>
        <dbReference type="SAM" id="MobiDB-lite"/>
    </source>
</evidence>
<dbReference type="EMBL" id="BAAAQN010000013">
    <property type="protein sequence ID" value="GAA2027573.1"/>
    <property type="molecule type" value="Genomic_DNA"/>
</dbReference>
<gene>
    <name evidence="3" type="ORF">GCM10009839_28000</name>
</gene>
<dbReference type="Proteomes" id="UP001500751">
    <property type="component" value="Unassembled WGS sequence"/>
</dbReference>
<feature type="signal peptide" evidence="2">
    <location>
        <begin position="1"/>
        <end position="27"/>
    </location>
</feature>
<comment type="caution">
    <text evidence="3">The sequence shown here is derived from an EMBL/GenBank/DDBJ whole genome shotgun (WGS) entry which is preliminary data.</text>
</comment>
<keyword evidence="2" id="KW-0732">Signal</keyword>
<evidence type="ECO:0000313" key="3">
    <source>
        <dbReference type="EMBL" id="GAA2027573.1"/>
    </source>
</evidence>
<feature type="chain" id="PRO_5045822663" description="DUF5666 domain-containing protein" evidence="2">
    <location>
        <begin position="28"/>
        <end position="198"/>
    </location>
</feature>
<sequence>MRLTKKRGGVIAAVVMAGGLTAASATSAFGAAPAHSSKTQLGPRHGTHQRLGMHGERTVKGKDGKSVVHEWQTGTVTAVSGDTVTVKSTDGFTLTWTVDATAKAHLGGRGAKGAKGGAKGAQGAPSKVGDKVVVEGVKSGSVNQARFVVDRTARQAAKAAKAGAKPGGKDTKKTPSTGKHHRPAGSTSQDGKVPARDA</sequence>
<protein>
    <recommendedName>
        <fullName evidence="5">DUF5666 domain-containing protein</fullName>
    </recommendedName>
</protein>
<accession>A0ABN2U4J9</accession>